<sequence>MSFQHGPNIERRRTSICDLIEDKQEVILADCFNMTQDVLAKLLTNRGYKVTTVSSGKQLIEHFHERRFELQLTPKSRLPVVIVEAWLRDFSGFEAARILKDSIPSLKVIMLTCQHNLEERSESKIIDKLMLKPVLSEVVDRAIKNVQLENNI</sequence>
<comment type="caution">
    <text evidence="1">Lacks conserved residue(s) required for the propagation of feature annotation.</text>
</comment>
<dbReference type="Proteomes" id="UP001431209">
    <property type="component" value="Unassembled WGS sequence"/>
</dbReference>
<dbReference type="CDD" id="cd00156">
    <property type="entry name" value="REC"/>
    <property type="match status" value="1"/>
</dbReference>
<dbReference type="Gene3D" id="3.40.50.2300">
    <property type="match status" value="1"/>
</dbReference>
<reference evidence="3 4" key="1">
    <citation type="submission" date="2024-03" db="EMBL/GenBank/DDBJ databases">
        <title>The Acrasis kona genome and developmental transcriptomes reveal deep origins of eukaryotic multicellular pathways.</title>
        <authorList>
            <person name="Sheikh S."/>
            <person name="Fu C.-J."/>
            <person name="Brown M.W."/>
            <person name="Baldauf S.L."/>
        </authorList>
    </citation>
    <scope>NUCLEOTIDE SEQUENCE [LARGE SCALE GENOMIC DNA]</scope>
    <source>
        <strain evidence="3 4">ATCC MYA-3509</strain>
    </source>
</reference>
<organism evidence="3 4">
    <name type="scientific">Acrasis kona</name>
    <dbReference type="NCBI Taxonomy" id="1008807"/>
    <lineage>
        <taxon>Eukaryota</taxon>
        <taxon>Discoba</taxon>
        <taxon>Heterolobosea</taxon>
        <taxon>Tetramitia</taxon>
        <taxon>Eutetramitia</taxon>
        <taxon>Acrasidae</taxon>
        <taxon>Acrasis</taxon>
    </lineage>
</organism>
<keyword evidence="4" id="KW-1185">Reference proteome</keyword>
<dbReference type="GO" id="GO:0000160">
    <property type="term" value="P:phosphorelay signal transduction system"/>
    <property type="evidence" value="ECO:0007669"/>
    <property type="project" value="InterPro"/>
</dbReference>
<dbReference type="InterPro" id="IPR011006">
    <property type="entry name" value="CheY-like_superfamily"/>
</dbReference>
<evidence type="ECO:0000256" key="1">
    <source>
        <dbReference type="PROSITE-ProRule" id="PRU00169"/>
    </source>
</evidence>
<gene>
    <name evidence="3" type="ORF">AKO1_005881</name>
</gene>
<dbReference type="Pfam" id="PF00072">
    <property type="entry name" value="Response_reg"/>
    <property type="match status" value="1"/>
</dbReference>
<evidence type="ECO:0000259" key="2">
    <source>
        <dbReference type="PROSITE" id="PS50110"/>
    </source>
</evidence>
<dbReference type="PROSITE" id="PS50110">
    <property type="entry name" value="RESPONSE_REGULATORY"/>
    <property type="match status" value="1"/>
</dbReference>
<dbReference type="SUPFAM" id="SSF52172">
    <property type="entry name" value="CheY-like"/>
    <property type="match status" value="1"/>
</dbReference>
<protein>
    <recommendedName>
        <fullName evidence="2">Response regulatory domain-containing protein</fullName>
    </recommendedName>
</protein>
<accession>A0AAW2YK65</accession>
<dbReference type="AlphaFoldDB" id="A0AAW2YK65"/>
<dbReference type="InterPro" id="IPR001789">
    <property type="entry name" value="Sig_transdc_resp-reg_receiver"/>
</dbReference>
<dbReference type="EMBL" id="JAOPGA020000155">
    <property type="protein sequence ID" value="KAL0477240.1"/>
    <property type="molecule type" value="Genomic_DNA"/>
</dbReference>
<name>A0AAW2YK65_9EUKA</name>
<evidence type="ECO:0000313" key="3">
    <source>
        <dbReference type="EMBL" id="KAL0477240.1"/>
    </source>
</evidence>
<comment type="caution">
    <text evidence="3">The sequence shown here is derived from an EMBL/GenBank/DDBJ whole genome shotgun (WGS) entry which is preliminary data.</text>
</comment>
<evidence type="ECO:0000313" key="4">
    <source>
        <dbReference type="Proteomes" id="UP001431209"/>
    </source>
</evidence>
<feature type="domain" description="Response regulatory" evidence="2">
    <location>
        <begin position="25"/>
        <end position="147"/>
    </location>
</feature>
<proteinExistence type="predicted"/>